<gene>
    <name evidence="8" type="ORF">PgNI_04446</name>
</gene>
<dbReference type="KEGG" id="pgri:PgNI_04446"/>
<sequence>MTSREARFAAPRSRRRGNRRALHHMERGQTPTPSLYARPSLPCHHLLPLVDLLARRYHVSTHEIKLTITIYVLLQGIVPVIWSPLSETWRRRPVYLATFGILNSASLGFFSVDRDHCALGAYIPEALQGVDGSTILAIGYAPVSDFAMHSERSRYFVSFLTAATLHRACRRRRETLGD</sequence>
<reference evidence="8" key="2">
    <citation type="submission" date="2019-10" db="EMBL/GenBank/DDBJ databases">
        <authorList>
            <consortium name="NCBI Genome Project"/>
        </authorList>
    </citation>
    <scope>NUCLEOTIDE SEQUENCE</scope>
    <source>
        <strain evidence="8">NI907</strain>
    </source>
</reference>
<accession>A0A6P8BAM7</accession>
<name>A0A6P8BAM7_PYRGI</name>
<keyword evidence="5" id="KW-0472">Membrane</keyword>
<dbReference type="RefSeq" id="XP_030984225.1">
    <property type="nucleotide sequence ID" value="XM_031124491.1"/>
</dbReference>
<evidence type="ECO:0000256" key="1">
    <source>
        <dbReference type="ARBA" id="ARBA00004141"/>
    </source>
</evidence>
<organism evidence="7 8">
    <name type="scientific">Pyricularia grisea</name>
    <name type="common">Crabgrass-specific blast fungus</name>
    <name type="synonym">Magnaporthe grisea</name>
    <dbReference type="NCBI Taxonomy" id="148305"/>
    <lineage>
        <taxon>Eukaryota</taxon>
        <taxon>Fungi</taxon>
        <taxon>Dikarya</taxon>
        <taxon>Ascomycota</taxon>
        <taxon>Pezizomycotina</taxon>
        <taxon>Sordariomycetes</taxon>
        <taxon>Sordariomycetidae</taxon>
        <taxon>Magnaporthales</taxon>
        <taxon>Pyriculariaceae</taxon>
        <taxon>Pyricularia</taxon>
    </lineage>
</organism>
<evidence type="ECO:0000256" key="2">
    <source>
        <dbReference type="ARBA" id="ARBA00022448"/>
    </source>
</evidence>
<feature type="compositionally biased region" description="Basic residues" evidence="6">
    <location>
        <begin position="12"/>
        <end position="22"/>
    </location>
</feature>
<dbReference type="InterPro" id="IPR036259">
    <property type="entry name" value="MFS_trans_sf"/>
</dbReference>
<evidence type="ECO:0000256" key="3">
    <source>
        <dbReference type="ARBA" id="ARBA00022692"/>
    </source>
</evidence>
<dbReference type="SUPFAM" id="SSF103473">
    <property type="entry name" value="MFS general substrate transporter"/>
    <property type="match status" value="1"/>
</dbReference>
<evidence type="ECO:0000256" key="5">
    <source>
        <dbReference type="ARBA" id="ARBA00023136"/>
    </source>
</evidence>
<evidence type="ECO:0000256" key="4">
    <source>
        <dbReference type="ARBA" id="ARBA00022989"/>
    </source>
</evidence>
<keyword evidence="3" id="KW-0812">Transmembrane</keyword>
<evidence type="ECO:0000256" key="6">
    <source>
        <dbReference type="SAM" id="MobiDB-lite"/>
    </source>
</evidence>
<reference evidence="8" key="3">
    <citation type="submission" date="2025-08" db="UniProtKB">
        <authorList>
            <consortium name="RefSeq"/>
        </authorList>
    </citation>
    <scope>IDENTIFICATION</scope>
    <source>
        <strain evidence="8">NI907</strain>
    </source>
</reference>
<evidence type="ECO:0000313" key="7">
    <source>
        <dbReference type="Proteomes" id="UP000515153"/>
    </source>
</evidence>
<evidence type="ECO:0000313" key="8">
    <source>
        <dbReference type="RefSeq" id="XP_030984225.1"/>
    </source>
</evidence>
<dbReference type="Gene3D" id="1.20.1720.10">
    <property type="entry name" value="Multidrug resistance protein D"/>
    <property type="match status" value="1"/>
</dbReference>
<dbReference type="AlphaFoldDB" id="A0A6P8BAM7"/>
<dbReference type="GO" id="GO:0022857">
    <property type="term" value="F:transmembrane transporter activity"/>
    <property type="evidence" value="ECO:0007669"/>
    <property type="project" value="InterPro"/>
</dbReference>
<dbReference type="GeneID" id="41959400"/>
<dbReference type="PANTHER" id="PTHR23502">
    <property type="entry name" value="MAJOR FACILITATOR SUPERFAMILY"/>
    <property type="match status" value="1"/>
</dbReference>
<keyword evidence="4" id="KW-1133">Transmembrane helix</keyword>
<keyword evidence="2" id="KW-0813">Transport</keyword>
<dbReference type="InterPro" id="IPR011701">
    <property type="entry name" value="MFS"/>
</dbReference>
<feature type="region of interest" description="Disordered" evidence="6">
    <location>
        <begin position="1"/>
        <end position="34"/>
    </location>
</feature>
<dbReference type="Proteomes" id="UP000515153">
    <property type="component" value="Unplaced"/>
</dbReference>
<dbReference type="GO" id="GO:0005886">
    <property type="term" value="C:plasma membrane"/>
    <property type="evidence" value="ECO:0007669"/>
    <property type="project" value="TreeGrafter"/>
</dbReference>
<comment type="subcellular location">
    <subcellularLocation>
        <location evidence="1">Membrane</location>
        <topology evidence="1">Multi-pass membrane protein</topology>
    </subcellularLocation>
</comment>
<dbReference type="Pfam" id="PF07690">
    <property type="entry name" value="MFS_1"/>
    <property type="match status" value="1"/>
</dbReference>
<protein>
    <recommendedName>
        <fullName evidence="9">Major facilitator superfamily (MFS) profile domain-containing protein</fullName>
    </recommendedName>
</protein>
<evidence type="ECO:0008006" key="9">
    <source>
        <dbReference type="Google" id="ProtNLM"/>
    </source>
</evidence>
<reference evidence="8" key="1">
    <citation type="journal article" date="2019" name="Mol. Biol. Evol.">
        <title>Blast fungal genomes show frequent chromosomal changes, gene gains and losses, and effector gene turnover.</title>
        <authorList>
            <person name="Gomez Luciano L.B."/>
            <person name="Jason Tsai I."/>
            <person name="Chuma I."/>
            <person name="Tosa Y."/>
            <person name="Chen Y.H."/>
            <person name="Li J.Y."/>
            <person name="Li M.Y."/>
            <person name="Jade Lu M.Y."/>
            <person name="Nakayashiki H."/>
            <person name="Li W.H."/>
        </authorList>
    </citation>
    <scope>NUCLEOTIDE SEQUENCE</scope>
    <source>
        <strain evidence="8">NI907</strain>
    </source>
</reference>
<keyword evidence="7" id="KW-1185">Reference proteome</keyword>
<proteinExistence type="predicted"/>
<dbReference type="PANTHER" id="PTHR23502:SF51">
    <property type="entry name" value="QUINIDINE RESISTANCE PROTEIN 1-RELATED"/>
    <property type="match status" value="1"/>
</dbReference>